<gene>
    <name evidence="7" type="primary">mltG</name>
    <name evidence="8" type="ORF">AVDCRST_MAG40-2264</name>
</gene>
<dbReference type="PANTHER" id="PTHR30518">
    <property type="entry name" value="ENDOLYTIC MUREIN TRANSGLYCOSYLASE"/>
    <property type="match status" value="1"/>
</dbReference>
<reference evidence="8" key="1">
    <citation type="submission" date="2020-02" db="EMBL/GenBank/DDBJ databases">
        <authorList>
            <person name="Meier V. D."/>
        </authorList>
    </citation>
    <scope>NUCLEOTIDE SEQUENCE</scope>
    <source>
        <strain evidence="8">AVDCRST_MAG40</strain>
    </source>
</reference>
<keyword evidence="4 7" id="KW-0472">Membrane</keyword>
<keyword evidence="3 7" id="KW-1133">Transmembrane helix</keyword>
<evidence type="ECO:0000256" key="6">
    <source>
        <dbReference type="ARBA" id="ARBA00023316"/>
    </source>
</evidence>
<dbReference type="Gene3D" id="3.30.1490.480">
    <property type="entry name" value="Endolytic murein transglycosylase"/>
    <property type="match status" value="1"/>
</dbReference>
<sequence>MRVVIPAGTSFRAAADSLASAKVVGSPTLFRVYASARGQDRAIKPGTYELRRGSSWNRVLETLTSGSALLGSVTIPEGYDLRQITPALARALNVPADSVDAAVRDTALLRRLGIPTPTVEGYLFPETYAFTPGTTARAAVGQMVALFERRWRPEWNAQLQALAMSRHDAITLASIVEKEARRADERPVIAAVYHNRLKRRMPLQADPTVQYARGSHTARVLYKDLEIDSPYNTYRRAGLPPGPIASPGSPSIAAALFPAQVPYLYFVAAPDGHHEFRTTFEEHTRARNELRRAAAAAAQPARER</sequence>
<dbReference type="CDD" id="cd08010">
    <property type="entry name" value="MltG_like"/>
    <property type="match status" value="1"/>
</dbReference>
<evidence type="ECO:0000256" key="2">
    <source>
        <dbReference type="ARBA" id="ARBA00022692"/>
    </source>
</evidence>
<feature type="site" description="Important for catalytic activity" evidence="7">
    <location>
        <position position="179"/>
    </location>
</feature>
<dbReference type="InterPro" id="IPR003770">
    <property type="entry name" value="MLTG-like"/>
</dbReference>
<evidence type="ECO:0000313" key="8">
    <source>
        <dbReference type="EMBL" id="CAA9338090.1"/>
    </source>
</evidence>
<dbReference type="AlphaFoldDB" id="A0A6J4LNN5"/>
<dbReference type="GO" id="GO:0009252">
    <property type="term" value="P:peptidoglycan biosynthetic process"/>
    <property type="evidence" value="ECO:0007669"/>
    <property type="project" value="UniProtKB-UniRule"/>
</dbReference>
<evidence type="ECO:0000256" key="7">
    <source>
        <dbReference type="HAMAP-Rule" id="MF_02065"/>
    </source>
</evidence>
<keyword evidence="6 7" id="KW-0961">Cell wall biogenesis/degradation</keyword>
<keyword evidence="5 7" id="KW-0456">Lyase</keyword>
<proteinExistence type="inferred from homology"/>
<dbReference type="GO" id="GO:0008932">
    <property type="term" value="F:lytic endotransglycosylase activity"/>
    <property type="evidence" value="ECO:0007669"/>
    <property type="project" value="UniProtKB-UniRule"/>
</dbReference>
<dbReference type="GO" id="GO:0005886">
    <property type="term" value="C:plasma membrane"/>
    <property type="evidence" value="ECO:0007669"/>
    <property type="project" value="UniProtKB-UniRule"/>
</dbReference>
<dbReference type="HAMAP" id="MF_02065">
    <property type="entry name" value="MltG"/>
    <property type="match status" value="1"/>
</dbReference>
<dbReference type="EC" id="4.2.2.29" evidence="7"/>
<organism evidence="8">
    <name type="scientific">uncultured Gemmatimonadaceae bacterium</name>
    <dbReference type="NCBI Taxonomy" id="246130"/>
    <lineage>
        <taxon>Bacteria</taxon>
        <taxon>Pseudomonadati</taxon>
        <taxon>Gemmatimonadota</taxon>
        <taxon>Gemmatimonadia</taxon>
        <taxon>Gemmatimonadales</taxon>
        <taxon>Gemmatimonadaceae</taxon>
        <taxon>environmental samples</taxon>
    </lineage>
</organism>
<comment type="similarity">
    <text evidence="7">Belongs to the transglycosylase MltG family.</text>
</comment>
<accession>A0A6J4LNN5</accession>
<evidence type="ECO:0000256" key="1">
    <source>
        <dbReference type="ARBA" id="ARBA00022475"/>
    </source>
</evidence>
<dbReference type="EMBL" id="CADCTX010000660">
    <property type="protein sequence ID" value="CAA9338090.1"/>
    <property type="molecule type" value="Genomic_DNA"/>
</dbReference>
<dbReference type="PANTHER" id="PTHR30518:SF2">
    <property type="entry name" value="ENDOLYTIC MUREIN TRANSGLYCOSYLASE"/>
    <property type="match status" value="1"/>
</dbReference>
<evidence type="ECO:0000256" key="3">
    <source>
        <dbReference type="ARBA" id="ARBA00022989"/>
    </source>
</evidence>
<name>A0A6J4LNN5_9BACT</name>
<keyword evidence="2 7" id="KW-0812">Transmembrane</keyword>
<dbReference type="NCBIfam" id="TIGR00247">
    <property type="entry name" value="endolytic transglycosylase MltG"/>
    <property type="match status" value="1"/>
</dbReference>
<comment type="catalytic activity">
    <reaction evidence="7">
        <text>a peptidoglycan chain = a peptidoglycan chain with N-acetyl-1,6-anhydromuramyl-[peptide] at the reducing end + a peptidoglycan chain with N-acetylglucosamine at the non-reducing end.</text>
        <dbReference type="EC" id="4.2.2.29"/>
    </reaction>
</comment>
<dbReference type="Pfam" id="PF02618">
    <property type="entry name" value="YceG"/>
    <property type="match status" value="1"/>
</dbReference>
<comment type="function">
    <text evidence="7">Functions as a peptidoglycan terminase that cleaves nascent peptidoglycan strands endolytically to terminate their elongation.</text>
</comment>
<keyword evidence="1 7" id="KW-1003">Cell membrane</keyword>
<dbReference type="GO" id="GO:0071555">
    <property type="term" value="P:cell wall organization"/>
    <property type="evidence" value="ECO:0007669"/>
    <property type="project" value="UniProtKB-KW"/>
</dbReference>
<protein>
    <recommendedName>
        <fullName evidence="7">Endolytic murein transglycosylase</fullName>
        <ecNumber evidence="7">4.2.2.29</ecNumber>
    </recommendedName>
    <alternativeName>
        <fullName evidence="7">Peptidoglycan lytic transglycosylase</fullName>
    </alternativeName>
    <alternativeName>
        <fullName evidence="7">Peptidoglycan polymerization terminase</fullName>
    </alternativeName>
</protein>
<dbReference type="Gene3D" id="3.30.160.60">
    <property type="entry name" value="Classic Zinc Finger"/>
    <property type="match status" value="1"/>
</dbReference>
<evidence type="ECO:0000256" key="5">
    <source>
        <dbReference type="ARBA" id="ARBA00023239"/>
    </source>
</evidence>
<evidence type="ECO:0000256" key="4">
    <source>
        <dbReference type="ARBA" id="ARBA00023136"/>
    </source>
</evidence>